<dbReference type="Pfam" id="PF02656">
    <property type="entry name" value="DUF202"/>
    <property type="match status" value="1"/>
</dbReference>
<reference evidence="7 8" key="1">
    <citation type="submission" date="2013-03" db="EMBL/GenBank/DDBJ databases">
        <authorList>
            <person name="Linke B."/>
        </authorList>
    </citation>
    <scope>NUCLEOTIDE SEQUENCE [LARGE SCALE GENOMIC DNA]</scope>
    <source>
        <strain evidence="7 8">B13</strain>
    </source>
</reference>
<dbReference type="RefSeq" id="WP_043251872.1">
    <property type="nucleotide sequence ID" value="NZ_HG322950.1"/>
</dbReference>
<feature type="transmembrane region" description="Helical" evidence="5">
    <location>
        <begin position="36"/>
        <end position="55"/>
    </location>
</feature>
<feature type="transmembrane region" description="Helical" evidence="5">
    <location>
        <begin position="67"/>
        <end position="99"/>
    </location>
</feature>
<evidence type="ECO:0000256" key="2">
    <source>
        <dbReference type="ARBA" id="ARBA00022692"/>
    </source>
</evidence>
<dbReference type="Proteomes" id="UP000025241">
    <property type="component" value="Chromosome I"/>
</dbReference>
<reference evidence="7 8" key="2">
    <citation type="submission" date="2014-05" db="EMBL/GenBank/DDBJ databases">
        <title>Genome sequence of the 3-chlorobenzoate degrading bacterium Pseudomonas knackmussii B13 shows multiple evidence for horizontal gene transfer.</title>
        <authorList>
            <person name="Miyazaki R."/>
            <person name="Bertelli C."/>
            <person name="Falquet L."/>
            <person name="Robinson-Rechavi M."/>
            <person name="Gharib W."/>
            <person name="Roy S."/>
            <person name="Van der Meer J.R."/>
        </authorList>
    </citation>
    <scope>NUCLEOTIDE SEQUENCE [LARGE SCALE GENOMIC DNA]</scope>
    <source>
        <strain evidence="7 8">B13</strain>
    </source>
</reference>
<dbReference type="InterPro" id="IPR003807">
    <property type="entry name" value="DUF202"/>
</dbReference>
<dbReference type="PATRIC" id="fig|1301098.3.peg.2360"/>
<accession>A0A024HGY0</accession>
<gene>
    <name evidence="7" type="ORF">PKB_2356</name>
</gene>
<feature type="domain" description="DUF202" evidence="6">
    <location>
        <begin position="3"/>
        <end position="66"/>
    </location>
</feature>
<keyword evidence="2 5" id="KW-0812">Transmembrane</keyword>
<dbReference type="AlphaFoldDB" id="A0A024HGY0"/>
<keyword evidence="3 5" id="KW-1133">Transmembrane helix</keyword>
<evidence type="ECO:0000256" key="1">
    <source>
        <dbReference type="ARBA" id="ARBA00004127"/>
    </source>
</evidence>
<dbReference type="KEGG" id="pkc:PKB_2356"/>
<evidence type="ECO:0000313" key="7">
    <source>
        <dbReference type="EMBL" id="CDF83703.1"/>
    </source>
</evidence>
<dbReference type="GO" id="GO:0012505">
    <property type="term" value="C:endomembrane system"/>
    <property type="evidence" value="ECO:0007669"/>
    <property type="project" value="UniProtKB-SubCell"/>
</dbReference>
<evidence type="ECO:0000256" key="5">
    <source>
        <dbReference type="SAM" id="Phobius"/>
    </source>
</evidence>
<protein>
    <recommendedName>
        <fullName evidence="6">DUF202 domain-containing protein</fullName>
    </recommendedName>
</protein>
<evidence type="ECO:0000256" key="3">
    <source>
        <dbReference type="ARBA" id="ARBA00022989"/>
    </source>
</evidence>
<dbReference type="EMBL" id="HG322950">
    <property type="protein sequence ID" value="CDF83703.1"/>
    <property type="molecule type" value="Genomic_DNA"/>
</dbReference>
<comment type="subcellular location">
    <subcellularLocation>
        <location evidence="1">Endomembrane system</location>
        <topology evidence="1">Multi-pass membrane protein</topology>
    </subcellularLocation>
</comment>
<evidence type="ECO:0000313" key="8">
    <source>
        <dbReference type="Proteomes" id="UP000025241"/>
    </source>
</evidence>
<evidence type="ECO:0000256" key="4">
    <source>
        <dbReference type="ARBA" id="ARBA00023136"/>
    </source>
</evidence>
<keyword evidence="4 5" id="KW-0472">Membrane</keyword>
<proteinExistence type="predicted"/>
<keyword evidence="8" id="KW-1185">Reference proteome</keyword>
<evidence type="ECO:0000259" key="6">
    <source>
        <dbReference type="Pfam" id="PF02656"/>
    </source>
</evidence>
<dbReference type="HOGENOM" id="CLU_150487_1_1_6"/>
<name>A0A024HGY0_PSEKB</name>
<dbReference type="STRING" id="1301098.PKB_2356"/>
<organism evidence="7 8">
    <name type="scientific">Pseudomonas knackmussii (strain DSM 6978 / CCUG 54928 / LMG 23759 / B13)</name>
    <dbReference type="NCBI Taxonomy" id="1301098"/>
    <lineage>
        <taxon>Bacteria</taxon>
        <taxon>Pseudomonadati</taxon>
        <taxon>Pseudomonadota</taxon>
        <taxon>Gammaproteobacteria</taxon>
        <taxon>Pseudomonadales</taxon>
        <taxon>Pseudomonadaceae</taxon>
        <taxon>Pseudomonas</taxon>
    </lineage>
</organism>
<sequence>MRDEGLQAERTALAWTRTQLLMLVLASLVLRRVDELPAAALWPAALLVIGMLCSLAHQAERYRRRVLALAVGAGCGNGLSVALMSIALMLVAGLTLALVPGR</sequence>
<dbReference type="OrthoDB" id="3701077at2"/>
<feature type="transmembrane region" description="Helical" evidence="5">
    <location>
        <begin position="12"/>
        <end position="30"/>
    </location>
</feature>